<evidence type="ECO:0000313" key="4">
    <source>
        <dbReference type="EMBL" id="OSX76157.1"/>
    </source>
</evidence>
<feature type="domain" description="GATA-type" evidence="3">
    <location>
        <begin position="1"/>
        <end position="30"/>
    </location>
</feature>
<evidence type="ECO:0000313" key="5">
    <source>
        <dbReference type="Proteomes" id="UP000218209"/>
    </source>
</evidence>
<gene>
    <name evidence="4" type="ORF">BU14_0204s0003</name>
</gene>
<keyword evidence="5" id="KW-1185">Reference proteome</keyword>
<proteinExistence type="predicted"/>
<accession>A0A1X6P5P8</accession>
<evidence type="ECO:0000256" key="1">
    <source>
        <dbReference type="PROSITE-ProRule" id="PRU00094"/>
    </source>
</evidence>
<dbReference type="Gene3D" id="3.30.50.10">
    <property type="entry name" value="Erythroid Transcription Factor GATA-1, subunit A"/>
    <property type="match status" value="1"/>
</dbReference>
<feature type="region of interest" description="Disordered" evidence="2">
    <location>
        <begin position="175"/>
        <end position="202"/>
    </location>
</feature>
<dbReference type="AlphaFoldDB" id="A0A1X6P5P8"/>
<dbReference type="PROSITE" id="PS50114">
    <property type="entry name" value="GATA_ZN_FINGER_2"/>
    <property type="match status" value="1"/>
</dbReference>
<feature type="compositionally biased region" description="Polar residues" evidence="2">
    <location>
        <begin position="38"/>
        <end position="49"/>
    </location>
</feature>
<dbReference type="PROSITE" id="PS00344">
    <property type="entry name" value="GATA_ZN_FINGER_1"/>
    <property type="match status" value="1"/>
</dbReference>
<organism evidence="4 5">
    <name type="scientific">Porphyra umbilicalis</name>
    <name type="common">Purple laver</name>
    <name type="synonym">Red alga</name>
    <dbReference type="NCBI Taxonomy" id="2786"/>
    <lineage>
        <taxon>Eukaryota</taxon>
        <taxon>Rhodophyta</taxon>
        <taxon>Bangiophyceae</taxon>
        <taxon>Bangiales</taxon>
        <taxon>Bangiaceae</taxon>
        <taxon>Porphyra</taxon>
    </lineage>
</organism>
<dbReference type="GO" id="GO:0006355">
    <property type="term" value="P:regulation of DNA-templated transcription"/>
    <property type="evidence" value="ECO:0007669"/>
    <property type="project" value="InterPro"/>
</dbReference>
<dbReference type="Proteomes" id="UP000218209">
    <property type="component" value="Unassembled WGS sequence"/>
</dbReference>
<dbReference type="InterPro" id="IPR013088">
    <property type="entry name" value="Znf_NHR/GATA"/>
</dbReference>
<evidence type="ECO:0000259" key="3">
    <source>
        <dbReference type="PROSITE" id="PS50114"/>
    </source>
</evidence>
<feature type="region of interest" description="Disordered" evidence="2">
    <location>
        <begin position="18"/>
        <end position="91"/>
    </location>
</feature>
<evidence type="ECO:0000256" key="2">
    <source>
        <dbReference type="SAM" id="MobiDB-lite"/>
    </source>
</evidence>
<dbReference type="GO" id="GO:0008270">
    <property type="term" value="F:zinc ion binding"/>
    <property type="evidence" value="ECO:0007669"/>
    <property type="project" value="UniProtKB-KW"/>
</dbReference>
<feature type="compositionally biased region" description="Low complexity" evidence="2">
    <location>
        <begin position="59"/>
        <end position="91"/>
    </location>
</feature>
<reference evidence="4 5" key="1">
    <citation type="submission" date="2017-03" db="EMBL/GenBank/DDBJ databases">
        <title>WGS assembly of Porphyra umbilicalis.</title>
        <authorList>
            <person name="Brawley S.H."/>
            <person name="Blouin N.A."/>
            <person name="Ficko-Blean E."/>
            <person name="Wheeler G.L."/>
            <person name="Lohr M."/>
            <person name="Goodson H.V."/>
            <person name="Jenkins J.W."/>
            <person name="Blaby-Haas C.E."/>
            <person name="Helliwell K.E."/>
            <person name="Chan C."/>
            <person name="Marriage T."/>
            <person name="Bhattacharya D."/>
            <person name="Klein A.S."/>
            <person name="Badis Y."/>
            <person name="Brodie J."/>
            <person name="Cao Y."/>
            <person name="Collen J."/>
            <person name="Dittami S.M."/>
            <person name="Gachon C.M."/>
            <person name="Green B.R."/>
            <person name="Karpowicz S."/>
            <person name="Kim J.W."/>
            <person name="Kudahl U."/>
            <person name="Lin S."/>
            <person name="Michel G."/>
            <person name="Mittag M."/>
            <person name="Olson B.J."/>
            <person name="Pangilinan J."/>
            <person name="Peng Y."/>
            <person name="Qiu H."/>
            <person name="Shu S."/>
            <person name="Singer J.T."/>
            <person name="Smith A.G."/>
            <person name="Sprecher B.N."/>
            <person name="Wagner V."/>
            <person name="Wang W."/>
            <person name="Wang Z.-Y."/>
            <person name="Yan J."/>
            <person name="Yarish C."/>
            <person name="Zoeuner-Riek S."/>
            <person name="Zhuang Y."/>
            <person name="Zou Y."/>
            <person name="Lindquist E.A."/>
            <person name="Grimwood J."/>
            <person name="Barry K."/>
            <person name="Rokhsar D.S."/>
            <person name="Schmutz J."/>
            <person name="Stiller J.W."/>
            <person name="Grossman A.R."/>
            <person name="Prochnik S.E."/>
        </authorList>
    </citation>
    <scope>NUCLEOTIDE SEQUENCE [LARGE SCALE GENOMIC DNA]</scope>
    <source>
        <strain evidence="4">4086291</strain>
    </source>
</reference>
<dbReference type="OrthoDB" id="2162994at2759"/>
<name>A0A1X6P5P8_PORUM</name>
<dbReference type="SUPFAM" id="SSF57716">
    <property type="entry name" value="Glucocorticoid receptor-like (DNA-binding domain)"/>
    <property type="match status" value="1"/>
</dbReference>
<sequence>MHRRCLQCDTATTTKWRSGPAGRKTLCNRCSKTRPGRRTSQMSPQQRQCPPSDNPNAPPAASGRAAAAGALTTAGATTTTAAKPEAASTKAAPTAGATVEAAGATAAGAAASAAAAGTTAAGTTTSLDHPNATGAGGLAAAASRAAATTNTRPAAGNGAPAAAGALASGVATTAKTSSTTGGSAAAARASTTSAASTHSTATHFTEDGEGVAAGAALRPLAFAVRASHSLAEARRADGRSRPFPARTLPLPSWVPLRDVPSSAGAPRRRLRLPAQREVLQPSAVDGEGLPDPEEFLSFSPVQVGAAVAAFASVSLSPDARATLHDAFTRGAVDGNIVGIVAVEEDLHHVLSTITCLYRHNKRGLLPYGTAARVLRFLRHMR</sequence>
<dbReference type="InterPro" id="IPR000679">
    <property type="entry name" value="Znf_GATA"/>
</dbReference>
<dbReference type="GO" id="GO:0043565">
    <property type="term" value="F:sequence-specific DNA binding"/>
    <property type="evidence" value="ECO:0007669"/>
    <property type="project" value="InterPro"/>
</dbReference>
<dbReference type="SMART" id="SM00401">
    <property type="entry name" value="ZnF_GATA"/>
    <property type="match status" value="1"/>
</dbReference>
<keyword evidence="1" id="KW-0863">Zinc-finger</keyword>
<protein>
    <recommendedName>
        <fullName evidence="3">GATA-type domain-containing protein</fullName>
    </recommendedName>
</protein>
<keyword evidence="1" id="KW-0862">Zinc</keyword>
<keyword evidence="1" id="KW-0479">Metal-binding</keyword>
<dbReference type="EMBL" id="KV918877">
    <property type="protein sequence ID" value="OSX76157.1"/>
    <property type="molecule type" value="Genomic_DNA"/>
</dbReference>